<dbReference type="PANTHER" id="PTHR45947">
    <property type="entry name" value="SULFOQUINOVOSYL TRANSFERASE SQD2"/>
    <property type="match status" value="1"/>
</dbReference>
<dbReference type="Pfam" id="PF00534">
    <property type="entry name" value="Glycos_transf_1"/>
    <property type="match status" value="1"/>
</dbReference>
<dbReference type="InterPro" id="IPR001296">
    <property type="entry name" value="Glyco_trans_1"/>
</dbReference>
<dbReference type="GO" id="GO:0016757">
    <property type="term" value="F:glycosyltransferase activity"/>
    <property type="evidence" value="ECO:0007669"/>
    <property type="project" value="InterPro"/>
</dbReference>
<protein>
    <recommendedName>
        <fullName evidence="1">Glycosyl transferase family 1 domain-containing protein</fullName>
    </recommendedName>
</protein>
<dbReference type="InterPro" id="IPR050194">
    <property type="entry name" value="Glycosyltransferase_grp1"/>
</dbReference>
<accession>A0A1F4ZRE2</accession>
<name>A0A1F4ZRE2_9BACT</name>
<proteinExistence type="predicted"/>
<feature type="domain" description="Glycosyl transferase family 1" evidence="1">
    <location>
        <begin position="149"/>
        <end position="285"/>
    </location>
</feature>
<dbReference type="STRING" id="1797263.A2397_04995"/>
<dbReference type="PANTHER" id="PTHR45947:SF3">
    <property type="entry name" value="SULFOQUINOVOSYL TRANSFERASE SQD2"/>
    <property type="match status" value="1"/>
</dbReference>
<evidence type="ECO:0000259" key="1">
    <source>
        <dbReference type="Pfam" id="PF00534"/>
    </source>
</evidence>
<dbReference type="EMBL" id="MEXR01000044">
    <property type="protein sequence ID" value="OGD08925.1"/>
    <property type="molecule type" value="Genomic_DNA"/>
</dbReference>
<dbReference type="CDD" id="cd03801">
    <property type="entry name" value="GT4_PimA-like"/>
    <property type="match status" value="1"/>
</dbReference>
<dbReference type="Proteomes" id="UP000176424">
    <property type="component" value="Unassembled WGS sequence"/>
</dbReference>
<dbReference type="SUPFAM" id="SSF53756">
    <property type="entry name" value="UDP-Glycosyltransferase/glycogen phosphorylase"/>
    <property type="match status" value="1"/>
</dbReference>
<evidence type="ECO:0000313" key="2">
    <source>
        <dbReference type="EMBL" id="OGD08925.1"/>
    </source>
</evidence>
<sequence>MHIAFLSYYSGSVKRGVETYVSQLSKRLVKLGHSVRIYNYQDLKSVGSLPKFDPAPDIVIPTNGRLQAIKARLWCLVNQKKCFISGQSGPGADDKLNLLTFPDAFIGLTTYQCRWAKAFNPLVKVVHISNGVDPEVFSPKARPLSLQIKSPVVIYVAALEPIKRHHLLIDAVFQTSASLLLVGKGSLENEITKACQKKLPGRFQIISASYAQMPNVYASADAAVYPTSPWESFGISILEAMATNLPVVATNDPIRKEIIEKAGFLANPENTTEFANAISLALKKSWGNIPLNQAKKFTWDIVALKYHHLFTKTT</sequence>
<dbReference type="AlphaFoldDB" id="A0A1F4ZRE2"/>
<dbReference type="Gene3D" id="3.40.50.2000">
    <property type="entry name" value="Glycogen Phosphorylase B"/>
    <property type="match status" value="3"/>
</dbReference>
<reference evidence="2 3" key="1">
    <citation type="journal article" date="2016" name="Nat. Commun.">
        <title>Thousands of microbial genomes shed light on interconnected biogeochemical processes in an aquifer system.</title>
        <authorList>
            <person name="Anantharaman K."/>
            <person name="Brown C.T."/>
            <person name="Hug L.A."/>
            <person name="Sharon I."/>
            <person name="Castelle C.J."/>
            <person name="Probst A.J."/>
            <person name="Thomas B.C."/>
            <person name="Singh A."/>
            <person name="Wilkins M.J."/>
            <person name="Karaoz U."/>
            <person name="Brodie E.L."/>
            <person name="Williams K.H."/>
            <person name="Hubbard S.S."/>
            <person name="Banfield J.F."/>
        </authorList>
    </citation>
    <scope>NUCLEOTIDE SEQUENCE [LARGE SCALE GENOMIC DNA]</scope>
</reference>
<gene>
    <name evidence="2" type="ORF">A2397_04995</name>
</gene>
<organism evidence="2 3">
    <name type="scientific">Candidatus Amesbacteria bacterium RIFOXYB1_FULL_44_23</name>
    <dbReference type="NCBI Taxonomy" id="1797263"/>
    <lineage>
        <taxon>Bacteria</taxon>
        <taxon>Candidatus Amesiibacteriota</taxon>
    </lineage>
</organism>
<evidence type="ECO:0000313" key="3">
    <source>
        <dbReference type="Proteomes" id="UP000176424"/>
    </source>
</evidence>
<comment type="caution">
    <text evidence="2">The sequence shown here is derived from an EMBL/GenBank/DDBJ whole genome shotgun (WGS) entry which is preliminary data.</text>
</comment>